<feature type="region of interest" description="Disordered" evidence="1">
    <location>
        <begin position="1"/>
        <end position="22"/>
    </location>
</feature>
<gene>
    <name evidence="2" type="ORF">J1605_022689</name>
</gene>
<name>A0AB34HAP9_ESCRO</name>
<reference evidence="2 3" key="1">
    <citation type="submission" date="2022-11" db="EMBL/GenBank/DDBJ databases">
        <title>Whole genome sequence of Eschrichtius robustus ER-17-0199.</title>
        <authorList>
            <person name="Bruniche-Olsen A."/>
            <person name="Black A.N."/>
            <person name="Fields C.J."/>
            <person name="Walden K."/>
            <person name="Dewoody J.A."/>
        </authorList>
    </citation>
    <scope>NUCLEOTIDE SEQUENCE [LARGE SCALE GENOMIC DNA]</scope>
    <source>
        <strain evidence="2">ER-17-0199</strain>
        <tissue evidence="2">Blubber</tissue>
    </source>
</reference>
<evidence type="ECO:0000313" key="2">
    <source>
        <dbReference type="EMBL" id="KAJ8787830.1"/>
    </source>
</evidence>
<dbReference type="Proteomes" id="UP001159641">
    <property type="component" value="Unassembled WGS sequence"/>
</dbReference>
<sequence>MLWLRLRNSSRENNMVGGDLKAPNLEEGAESQRVGAFLSNQKETVGAGGGDKGQREIANPAQLHEPASRNSSFSV</sequence>
<accession>A0AB34HAP9</accession>
<dbReference type="AlphaFoldDB" id="A0AB34HAP9"/>
<feature type="region of interest" description="Disordered" evidence="1">
    <location>
        <begin position="40"/>
        <end position="75"/>
    </location>
</feature>
<protein>
    <submittedName>
        <fullName evidence="2">Uncharacterized protein</fullName>
    </submittedName>
</protein>
<organism evidence="2 3">
    <name type="scientific">Eschrichtius robustus</name>
    <name type="common">California gray whale</name>
    <name type="synonym">Eschrichtius gibbosus</name>
    <dbReference type="NCBI Taxonomy" id="9764"/>
    <lineage>
        <taxon>Eukaryota</taxon>
        <taxon>Metazoa</taxon>
        <taxon>Chordata</taxon>
        <taxon>Craniata</taxon>
        <taxon>Vertebrata</taxon>
        <taxon>Euteleostomi</taxon>
        <taxon>Mammalia</taxon>
        <taxon>Eutheria</taxon>
        <taxon>Laurasiatheria</taxon>
        <taxon>Artiodactyla</taxon>
        <taxon>Whippomorpha</taxon>
        <taxon>Cetacea</taxon>
        <taxon>Mysticeti</taxon>
        <taxon>Eschrichtiidae</taxon>
        <taxon>Eschrichtius</taxon>
    </lineage>
</organism>
<dbReference type="EMBL" id="JAIQCJ010001702">
    <property type="protein sequence ID" value="KAJ8787830.1"/>
    <property type="molecule type" value="Genomic_DNA"/>
</dbReference>
<proteinExistence type="predicted"/>
<evidence type="ECO:0000256" key="1">
    <source>
        <dbReference type="SAM" id="MobiDB-lite"/>
    </source>
</evidence>
<comment type="caution">
    <text evidence="2">The sequence shown here is derived from an EMBL/GenBank/DDBJ whole genome shotgun (WGS) entry which is preliminary data.</text>
</comment>
<evidence type="ECO:0000313" key="3">
    <source>
        <dbReference type="Proteomes" id="UP001159641"/>
    </source>
</evidence>
<keyword evidence="3" id="KW-1185">Reference proteome</keyword>